<keyword evidence="5" id="KW-1185">Reference proteome</keyword>
<gene>
    <name evidence="4" type="ORF">D7W81_25370</name>
</gene>
<dbReference type="Gene3D" id="3.40.50.2000">
    <property type="entry name" value="Glycogen Phosphorylase B"/>
    <property type="match status" value="1"/>
</dbReference>
<comment type="caution">
    <text evidence="4">The sequence shown here is derived from an EMBL/GenBank/DDBJ whole genome shotgun (WGS) entry which is preliminary data.</text>
</comment>
<dbReference type="InterPro" id="IPR001296">
    <property type="entry name" value="Glyco_trans_1"/>
</dbReference>
<proteinExistence type="predicted"/>
<dbReference type="SUPFAM" id="SSF53756">
    <property type="entry name" value="UDP-Glycosyltransferase/glycogen phosphorylase"/>
    <property type="match status" value="1"/>
</dbReference>
<dbReference type="OrthoDB" id="9790710at2"/>
<evidence type="ECO:0000313" key="5">
    <source>
        <dbReference type="Proteomes" id="UP000267003"/>
    </source>
</evidence>
<keyword evidence="1" id="KW-0328">Glycosyltransferase</keyword>
<evidence type="ECO:0000256" key="1">
    <source>
        <dbReference type="ARBA" id="ARBA00022676"/>
    </source>
</evidence>
<dbReference type="Pfam" id="PF00534">
    <property type="entry name" value="Glycos_transf_1"/>
    <property type="match status" value="1"/>
</dbReference>
<dbReference type="GO" id="GO:0016757">
    <property type="term" value="F:glycosyltransferase activity"/>
    <property type="evidence" value="ECO:0007669"/>
    <property type="project" value="UniProtKB-KW"/>
</dbReference>
<keyword evidence="2 4" id="KW-0808">Transferase</keyword>
<dbReference type="Proteomes" id="UP000267003">
    <property type="component" value="Unassembled WGS sequence"/>
</dbReference>
<organism evidence="4 5">
    <name type="scientific">Corallococcus aberystwythensis</name>
    <dbReference type="NCBI Taxonomy" id="2316722"/>
    <lineage>
        <taxon>Bacteria</taxon>
        <taxon>Pseudomonadati</taxon>
        <taxon>Myxococcota</taxon>
        <taxon>Myxococcia</taxon>
        <taxon>Myxococcales</taxon>
        <taxon>Cystobacterineae</taxon>
        <taxon>Myxococcaceae</taxon>
        <taxon>Corallococcus</taxon>
    </lineage>
</organism>
<name>A0A3A8PVU9_9BACT</name>
<evidence type="ECO:0000259" key="3">
    <source>
        <dbReference type="Pfam" id="PF00534"/>
    </source>
</evidence>
<dbReference type="CDD" id="cd03801">
    <property type="entry name" value="GT4_PimA-like"/>
    <property type="match status" value="1"/>
</dbReference>
<evidence type="ECO:0000256" key="2">
    <source>
        <dbReference type="ARBA" id="ARBA00022679"/>
    </source>
</evidence>
<dbReference type="PANTHER" id="PTHR12526">
    <property type="entry name" value="GLYCOSYLTRANSFERASE"/>
    <property type="match status" value="1"/>
</dbReference>
<reference evidence="5" key="1">
    <citation type="submission" date="2018-09" db="EMBL/GenBank/DDBJ databases">
        <authorList>
            <person name="Livingstone P.G."/>
            <person name="Whitworth D.E."/>
        </authorList>
    </citation>
    <scope>NUCLEOTIDE SEQUENCE [LARGE SCALE GENOMIC DNA]</scope>
    <source>
        <strain evidence="5">AB050A</strain>
    </source>
</reference>
<dbReference type="AlphaFoldDB" id="A0A3A8PVU9"/>
<evidence type="ECO:0000313" key="4">
    <source>
        <dbReference type="EMBL" id="RKH60513.1"/>
    </source>
</evidence>
<accession>A0A3A8PVU9</accession>
<dbReference type="RefSeq" id="WP_120557981.1">
    <property type="nucleotide sequence ID" value="NZ_RAWK01000167.1"/>
</dbReference>
<feature type="domain" description="Glycosyl transferase family 1" evidence="3">
    <location>
        <begin position="2"/>
        <end position="105"/>
    </location>
</feature>
<dbReference type="PANTHER" id="PTHR12526:SF510">
    <property type="entry name" value="D-INOSITOL 3-PHOSPHATE GLYCOSYLTRANSFERASE"/>
    <property type="match status" value="1"/>
</dbReference>
<protein>
    <submittedName>
        <fullName evidence="4">Glycosyltransferase</fullName>
    </submittedName>
</protein>
<dbReference type="EMBL" id="RAWK01000167">
    <property type="protein sequence ID" value="RKH60513.1"/>
    <property type="molecule type" value="Genomic_DNA"/>
</dbReference>
<sequence>MVEGLGLSGRVSFLGSMAPESLSALYRRAACVVFPSRAPETFGLVGVEAMAHGTPVIASRVGGVGEWLTDETGLGVRPNDPLELAAAIDGMLAGPDPRRRLGENALRAYQEHFTPERHVTRLLALLESVASAGRRAA</sequence>